<dbReference type="OrthoDB" id="2447509at2759"/>
<dbReference type="Proteomes" id="UP000053815">
    <property type="component" value="Unassembled WGS sequence"/>
</dbReference>
<accession>A0A0C9MEF1</accession>
<keyword evidence="2" id="KW-1185">Reference proteome</keyword>
<gene>
    <name evidence="1" type="ORF">MAM1_0007d00805</name>
</gene>
<evidence type="ECO:0000313" key="2">
    <source>
        <dbReference type="Proteomes" id="UP000053815"/>
    </source>
</evidence>
<reference evidence="1" key="1">
    <citation type="submission" date="2014-09" db="EMBL/GenBank/DDBJ databases">
        <title>Draft genome sequence of an oleaginous Mucoromycotina fungus Mucor ambiguus NBRC6742.</title>
        <authorList>
            <person name="Takeda I."/>
            <person name="Yamane N."/>
            <person name="Morita T."/>
            <person name="Tamano K."/>
            <person name="Machida M."/>
            <person name="Baker S."/>
            <person name="Koike H."/>
        </authorList>
    </citation>
    <scope>NUCLEOTIDE SEQUENCE</scope>
    <source>
        <strain evidence="1">NBRC 6742</strain>
    </source>
</reference>
<evidence type="ECO:0000313" key="1">
    <source>
        <dbReference type="EMBL" id="GAN01372.1"/>
    </source>
</evidence>
<dbReference type="EMBL" id="DF836296">
    <property type="protein sequence ID" value="GAN01372.1"/>
    <property type="molecule type" value="Genomic_DNA"/>
</dbReference>
<name>A0A0C9MEF1_9FUNG</name>
<sequence length="118" mass="13212">MDVDLDRQYANEKDGAYAFCIHGSVHHLMNPELIPNPKNDIQQQPRFAQTYIFDSSNELQNSLNVAGSSELSSEQPNGIEYIQIIFRVESDTDIRRYNAPIAGEIGVLIVGGEDESKI</sequence>
<protein>
    <submittedName>
        <fullName evidence="1">Uncharacterized protein</fullName>
    </submittedName>
</protein>
<dbReference type="AlphaFoldDB" id="A0A0C9MEF1"/>
<proteinExistence type="predicted"/>
<organism evidence="1">
    <name type="scientific">Mucor ambiguus</name>
    <dbReference type="NCBI Taxonomy" id="91626"/>
    <lineage>
        <taxon>Eukaryota</taxon>
        <taxon>Fungi</taxon>
        <taxon>Fungi incertae sedis</taxon>
        <taxon>Mucoromycota</taxon>
        <taxon>Mucoromycotina</taxon>
        <taxon>Mucoromycetes</taxon>
        <taxon>Mucorales</taxon>
        <taxon>Mucorineae</taxon>
        <taxon>Mucoraceae</taxon>
        <taxon>Mucor</taxon>
    </lineage>
</organism>
<dbReference type="STRING" id="91626.A0A0C9MEF1"/>